<evidence type="ECO:0000313" key="2">
    <source>
        <dbReference type="EMBL" id="MED6136602.1"/>
    </source>
</evidence>
<comment type="caution">
    <text evidence="2">The sequence shown here is derived from an EMBL/GenBank/DDBJ whole genome shotgun (WGS) entry which is preliminary data.</text>
</comment>
<feature type="region of interest" description="Disordered" evidence="1">
    <location>
        <begin position="88"/>
        <end position="146"/>
    </location>
</feature>
<dbReference type="EMBL" id="JASCZI010060887">
    <property type="protein sequence ID" value="MED6136602.1"/>
    <property type="molecule type" value="Genomic_DNA"/>
</dbReference>
<evidence type="ECO:0000256" key="1">
    <source>
        <dbReference type="SAM" id="MobiDB-lite"/>
    </source>
</evidence>
<feature type="compositionally biased region" description="Low complexity" evidence="1">
    <location>
        <begin position="93"/>
        <end position="103"/>
    </location>
</feature>
<reference evidence="2 3" key="1">
    <citation type="journal article" date="2023" name="Plants (Basel)">
        <title>Bridging the Gap: Combining Genomics and Transcriptomics Approaches to Understand Stylosanthes scabra, an Orphan Legume from the Brazilian Caatinga.</title>
        <authorList>
            <person name="Ferreira-Neto J.R.C."/>
            <person name="da Silva M.D."/>
            <person name="Binneck E."/>
            <person name="de Melo N.F."/>
            <person name="da Silva R.H."/>
            <person name="de Melo A.L.T.M."/>
            <person name="Pandolfi V."/>
            <person name="Bustamante F.O."/>
            <person name="Brasileiro-Vidal A.C."/>
            <person name="Benko-Iseppon A.M."/>
        </authorList>
    </citation>
    <scope>NUCLEOTIDE SEQUENCE [LARGE SCALE GENOMIC DNA]</scope>
    <source>
        <tissue evidence="2">Leaves</tissue>
    </source>
</reference>
<protein>
    <submittedName>
        <fullName evidence="2">Uncharacterized protein</fullName>
    </submittedName>
</protein>
<keyword evidence="3" id="KW-1185">Reference proteome</keyword>
<sequence>MFLVASDPTSASYHFTISDIPIGIPTHNNISSLASTLYSKCNNQHNHNNQDTPLTTMKGWSLPLAALALVLSLLLSVSSRAKAEALPSRQVRSLSISKDSSSSLQAPRNLFTHRKNPSKQLDSSFRRIPPSKSNPTQNKFNPPSDG</sequence>
<organism evidence="2 3">
    <name type="scientific">Stylosanthes scabra</name>
    <dbReference type="NCBI Taxonomy" id="79078"/>
    <lineage>
        <taxon>Eukaryota</taxon>
        <taxon>Viridiplantae</taxon>
        <taxon>Streptophyta</taxon>
        <taxon>Embryophyta</taxon>
        <taxon>Tracheophyta</taxon>
        <taxon>Spermatophyta</taxon>
        <taxon>Magnoliopsida</taxon>
        <taxon>eudicotyledons</taxon>
        <taxon>Gunneridae</taxon>
        <taxon>Pentapetalae</taxon>
        <taxon>rosids</taxon>
        <taxon>fabids</taxon>
        <taxon>Fabales</taxon>
        <taxon>Fabaceae</taxon>
        <taxon>Papilionoideae</taxon>
        <taxon>50 kb inversion clade</taxon>
        <taxon>dalbergioids sensu lato</taxon>
        <taxon>Dalbergieae</taxon>
        <taxon>Pterocarpus clade</taxon>
        <taxon>Stylosanthes</taxon>
    </lineage>
</organism>
<proteinExistence type="predicted"/>
<feature type="compositionally biased region" description="Polar residues" evidence="1">
    <location>
        <begin position="131"/>
        <end position="146"/>
    </location>
</feature>
<gene>
    <name evidence="2" type="ORF">PIB30_057527</name>
</gene>
<accession>A0ABU6SK06</accession>
<evidence type="ECO:0000313" key="3">
    <source>
        <dbReference type="Proteomes" id="UP001341840"/>
    </source>
</evidence>
<dbReference type="Proteomes" id="UP001341840">
    <property type="component" value="Unassembled WGS sequence"/>
</dbReference>
<name>A0ABU6SK06_9FABA</name>